<dbReference type="AlphaFoldDB" id="A0AAN6G6N3"/>
<name>A0AAN6G6N3_9BASI</name>
<dbReference type="InterPro" id="IPR029058">
    <property type="entry name" value="AB_hydrolase_fold"/>
</dbReference>
<dbReference type="EMBL" id="JAPDMQ010000490">
    <property type="protein sequence ID" value="KAK0523772.1"/>
    <property type="molecule type" value="Genomic_DNA"/>
</dbReference>
<dbReference type="GO" id="GO:0016787">
    <property type="term" value="F:hydrolase activity"/>
    <property type="evidence" value="ECO:0007669"/>
    <property type="project" value="InterPro"/>
</dbReference>
<evidence type="ECO:0000259" key="2">
    <source>
        <dbReference type="Pfam" id="PF07859"/>
    </source>
</evidence>
<dbReference type="SUPFAM" id="SSF53474">
    <property type="entry name" value="alpha/beta-Hydrolases"/>
    <property type="match status" value="1"/>
</dbReference>
<feature type="region of interest" description="Disordered" evidence="1">
    <location>
        <begin position="350"/>
        <end position="373"/>
    </location>
</feature>
<proteinExistence type="predicted"/>
<accession>A0AAN6G6N3</accession>
<keyword evidence="4" id="KW-1185">Reference proteome</keyword>
<protein>
    <recommendedName>
        <fullName evidence="2">Alpha/beta hydrolase fold-3 domain-containing protein</fullName>
    </recommendedName>
</protein>
<dbReference type="Pfam" id="PF07859">
    <property type="entry name" value="Abhydrolase_3"/>
    <property type="match status" value="1"/>
</dbReference>
<feature type="domain" description="Alpha/beta hydrolase fold-3" evidence="2">
    <location>
        <begin position="105"/>
        <end position="350"/>
    </location>
</feature>
<dbReference type="InterPro" id="IPR050466">
    <property type="entry name" value="Carboxylest/Gibb_receptor"/>
</dbReference>
<evidence type="ECO:0000313" key="3">
    <source>
        <dbReference type="EMBL" id="KAK0523772.1"/>
    </source>
</evidence>
<organism evidence="3 4">
    <name type="scientific">Tilletia horrida</name>
    <dbReference type="NCBI Taxonomy" id="155126"/>
    <lineage>
        <taxon>Eukaryota</taxon>
        <taxon>Fungi</taxon>
        <taxon>Dikarya</taxon>
        <taxon>Basidiomycota</taxon>
        <taxon>Ustilaginomycotina</taxon>
        <taxon>Exobasidiomycetes</taxon>
        <taxon>Tilletiales</taxon>
        <taxon>Tilletiaceae</taxon>
        <taxon>Tilletia</taxon>
    </lineage>
</organism>
<evidence type="ECO:0000256" key="1">
    <source>
        <dbReference type="SAM" id="MobiDB-lite"/>
    </source>
</evidence>
<dbReference type="PANTHER" id="PTHR23024:SF242">
    <property type="entry name" value="ALPHA_BETA HYDROLASE FOLD-3 DOMAIN-CONTAINING PROTEIN-RELATED"/>
    <property type="match status" value="1"/>
</dbReference>
<dbReference type="Gene3D" id="3.40.50.1820">
    <property type="entry name" value="alpha/beta hydrolase"/>
    <property type="match status" value="1"/>
</dbReference>
<sequence length="416" mass="45789">MDPTSEPATVANAKPSPSIVTRWQLIKAYFFGSIFQALFSLLPLYRLTRWRYGFPPGIRATHLRIKIDPKAGYWHQRRLKLIILEPGLENEEWAKRKGGPVPVLINAHGSGFVLPCHGTDVDLLALTADKLGICCIDADYRHAPAHPFPAPIDDIIEVVKWVQAQPDRFDVDRIVLSGFSAGGNIVMGAAAVLAREAELNATTPDHNDGATRSASSSVANLPVLPHRGEGKFRFRRSTKDGEGGKKTDPTWPTPSPLAGLVLFYPPTDLSIPPYLRPPAPNPHVDVGISTSGPSRRLLDGCYLRTLSDQEDWRASPLRVAPHLWPAHVWIGCGDADPLYVQARAFVDKLNGTPEEDQSGDGDQRGKERGPHPDLVLYTAPRMAHAWEKMAKKGGLGWPEREEAYRQYVAAVGRSIV</sequence>
<reference evidence="3" key="1">
    <citation type="journal article" date="2023" name="PhytoFront">
        <title>Draft Genome Resources of Seven Strains of Tilletia horrida, Causal Agent of Kernel Smut of Rice.</title>
        <authorList>
            <person name="Khanal S."/>
            <person name="Antony Babu S."/>
            <person name="Zhou X.G."/>
        </authorList>
    </citation>
    <scope>NUCLEOTIDE SEQUENCE</scope>
    <source>
        <strain evidence="3">TX3</strain>
    </source>
</reference>
<dbReference type="InterPro" id="IPR013094">
    <property type="entry name" value="AB_hydrolase_3"/>
</dbReference>
<dbReference type="PANTHER" id="PTHR23024">
    <property type="entry name" value="ARYLACETAMIDE DEACETYLASE"/>
    <property type="match status" value="1"/>
</dbReference>
<comment type="caution">
    <text evidence="3">The sequence shown here is derived from an EMBL/GenBank/DDBJ whole genome shotgun (WGS) entry which is preliminary data.</text>
</comment>
<gene>
    <name evidence="3" type="ORF">OC842_006033</name>
</gene>
<feature type="compositionally biased region" description="Basic and acidic residues" evidence="1">
    <location>
        <begin position="361"/>
        <end position="371"/>
    </location>
</feature>
<evidence type="ECO:0000313" key="4">
    <source>
        <dbReference type="Proteomes" id="UP001176521"/>
    </source>
</evidence>
<dbReference type="Proteomes" id="UP001176521">
    <property type="component" value="Unassembled WGS sequence"/>
</dbReference>